<reference evidence="1 2" key="1">
    <citation type="journal article" date="2015" name="Int. J. Syst. Evol. Microbiol.">
        <title>Flavisolibacter ginsenosidimutans sp. nov., with ginsenoside-converting activity isolated from soil used for cultivating ginseng.</title>
        <authorList>
            <person name="Zhao Y."/>
            <person name="Liu Q."/>
            <person name="Kang M.S."/>
            <person name="Jin F."/>
            <person name="Yu H."/>
            <person name="Im W.T."/>
        </authorList>
    </citation>
    <scope>NUCLEOTIDE SEQUENCE [LARGE SCALE GENOMIC DNA]</scope>
    <source>
        <strain evidence="1 2">Gsoil 636</strain>
    </source>
</reference>
<keyword evidence="2" id="KW-1185">Reference proteome</keyword>
<dbReference type="EMBL" id="CP042433">
    <property type="protein sequence ID" value="QEC55845.1"/>
    <property type="molecule type" value="Genomic_DNA"/>
</dbReference>
<dbReference type="OrthoDB" id="894042at2"/>
<dbReference type="RefSeq" id="WP_146785308.1">
    <property type="nucleotide sequence ID" value="NZ_BAABIO010000001.1"/>
</dbReference>
<dbReference type="AlphaFoldDB" id="A0A5B8UIL7"/>
<dbReference type="Proteomes" id="UP000321204">
    <property type="component" value="Chromosome"/>
</dbReference>
<gene>
    <name evidence="1" type="ORF">FSB75_08035</name>
</gene>
<accession>A0A5B8UIL7</accession>
<proteinExistence type="predicted"/>
<organism evidence="1 2">
    <name type="scientific">Flavisolibacter ginsenosidimutans</name>
    <dbReference type="NCBI Taxonomy" id="661481"/>
    <lineage>
        <taxon>Bacteria</taxon>
        <taxon>Pseudomonadati</taxon>
        <taxon>Bacteroidota</taxon>
        <taxon>Chitinophagia</taxon>
        <taxon>Chitinophagales</taxon>
        <taxon>Chitinophagaceae</taxon>
        <taxon>Flavisolibacter</taxon>
    </lineage>
</organism>
<evidence type="ECO:0000313" key="2">
    <source>
        <dbReference type="Proteomes" id="UP000321204"/>
    </source>
</evidence>
<dbReference type="KEGG" id="fgg:FSB75_08035"/>
<protein>
    <submittedName>
        <fullName evidence="1">Uncharacterized protein</fullName>
    </submittedName>
</protein>
<sequence>MKSAATIFLLVLLASIQTPIGQLFKLPLLIEHFIQHRNQDGVSLFGFLEDHYATNHNDADSREDEELPFKNVKFHSIGYAILTLPVHAGVPASFPGDKKIVFPNTNMPHQHLASIFHPPRV</sequence>
<evidence type="ECO:0000313" key="1">
    <source>
        <dbReference type="EMBL" id="QEC55845.1"/>
    </source>
</evidence>
<name>A0A5B8UIL7_9BACT</name>